<dbReference type="PROSITE" id="PS00108">
    <property type="entry name" value="PROTEIN_KINASE_ST"/>
    <property type="match status" value="1"/>
</dbReference>
<dbReference type="CDD" id="cd05117">
    <property type="entry name" value="STKc_CAMK"/>
    <property type="match status" value="1"/>
</dbReference>
<evidence type="ECO:0000256" key="2">
    <source>
        <dbReference type="ARBA" id="ARBA00022840"/>
    </source>
</evidence>
<keyword evidence="4" id="KW-0418">Kinase</keyword>
<dbReference type="FunFam" id="1.10.510.10:FF:000571">
    <property type="entry name" value="Maternal embryonic leucine zipper kinase"/>
    <property type="match status" value="1"/>
</dbReference>
<keyword evidence="4" id="KW-0808">Transferase</keyword>
<dbReference type="AlphaFoldDB" id="X6NK69"/>
<proteinExistence type="predicted"/>
<dbReference type="PANTHER" id="PTHR24347">
    <property type="entry name" value="SERINE/THREONINE-PROTEIN KINASE"/>
    <property type="match status" value="1"/>
</dbReference>
<dbReference type="Gene3D" id="1.10.510.10">
    <property type="entry name" value="Transferase(Phosphotransferase) domain 1"/>
    <property type="match status" value="1"/>
</dbReference>
<dbReference type="GO" id="GO:0005524">
    <property type="term" value="F:ATP binding"/>
    <property type="evidence" value="ECO:0007669"/>
    <property type="project" value="UniProtKB-KW"/>
</dbReference>
<comment type="caution">
    <text evidence="4">The sequence shown here is derived from an EMBL/GenBank/DDBJ whole genome shotgun (WGS) entry which is preliminary data.</text>
</comment>
<reference evidence="4 5" key="1">
    <citation type="journal article" date="2013" name="Curr. Biol.">
        <title>The Genome of the Foraminiferan Reticulomyxa filosa.</title>
        <authorList>
            <person name="Glockner G."/>
            <person name="Hulsmann N."/>
            <person name="Schleicher M."/>
            <person name="Noegel A.A."/>
            <person name="Eichinger L."/>
            <person name="Gallinger C."/>
            <person name="Pawlowski J."/>
            <person name="Sierra R."/>
            <person name="Euteneuer U."/>
            <person name="Pillet L."/>
            <person name="Moustafa A."/>
            <person name="Platzer M."/>
            <person name="Groth M."/>
            <person name="Szafranski K."/>
            <person name="Schliwa M."/>
        </authorList>
    </citation>
    <scope>NUCLEOTIDE SEQUENCE [LARGE SCALE GENOMIC DNA]</scope>
</reference>
<dbReference type="InterPro" id="IPR011009">
    <property type="entry name" value="Kinase-like_dom_sf"/>
</dbReference>
<keyword evidence="5" id="KW-1185">Reference proteome</keyword>
<dbReference type="OrthoDB" id="40902at2759"/>
<dbReference type="SMART" id="SM00220">
    <property type="entry name" value="S_TKc"/>
    <property type="match status" value="1"/>
</dbReference>
<feature type="domain" description="Protein kinase" evidence="3">
    <location>
        <begin position="1"/>
        <end position="185"/>
    </location>
</feature>
<name>X6NK69_RETFI</name>
<evidence type="ECO:0000259" key="3">
    <source>
        <dbReference type="PROSITE" id="PS50011"/>
    </source>
</evidence>
<dbReference type="PROSITE" id="PS50011">
    <property type="entry name" value="PROTEIN_KINASE_DOM"/>
    <property type="match status" value="1"/>
</dbReference>
<dbReference type="EMBL" id="ASPP01008303">
    <property type="protein sequence ID" value="ETO25757.1"/>
    <property type="molecule type" value="Genomic_DNA"/>
</dbReference>
<dbReference type="GO" id="GO:0004672">
    <property type="term" value="F:protein kinase activity"/>
    <property type="evidence" value="ECO:0007669"/>
    <property type="project" value="InterPro"/>
</dbReference>
<evidence type="ECO:0000313" key="4">
    <source>
        <dbReference type="EMBL" id="ETO25757.1"/>
    </source>
</evidence>
<dbReference type="SUPFAM" id="SSF56112">
    <property type="entry name" value="Protein kinase-like (PK-like)"/>
    <property type="match status" value="1"/>
</dbReference>
<dbReference type="InterPro" id="IPR000719">
    <property type="entry name" value="Prot_kinase_dom"/>
</dbReference>
<gene>
    <name evidence="4" type="ORF">RFI_11378</name>
</gene>
<dbReference type="Pfam" id="PF00069">
    <property type="entry name" value="Pkinase"/>
    <property type="match status" value="1"/>
</dbReference>
<keyword evidence="2" id="KW-0067">ATP-binding</keyword>
<organism evidence="4 5">
    <name type="scientific">Reticulomyxa filosa</name>
    <dbReference type="NCBI Taxonomy" id="46433"/>
    <lineage>
        <taxon>Eukaryota</taxon>
        <taxon>Sar</taxon>
        <taxon>Rhizaria</taxon>
        <taxon>Retaria</taxon>
        <taxon>Foraminifera</taxon>
        <taxon>Monothalamids</taxon>
        <taxon>Reticulomyxidae</taxon>
        <taxon>Reticulomyxa</taxon>
    </lineage>
</organism>
<accession>X6NK69</accession>
<dbReference type="InterPro" id="IPR008271">
    <property type="entry name" value="Ser/Thr_kinase_AS"/>
</dbReference>
<evidence type="ECO:0000313" key="5">
    <source>
        <dbReference type="Proteomes" id="UP000023152"/>
    </source>
</evidence>
<sequence>MVVEFCNGGDVFERIIKQRTFSEWEATHVIQQVAAGLEHIHSKGIVHRDLKPDNLMYLDNSPKAEIKIIDFGLAGDASKAPLKTPCGTAHYVAPEVLSSVPYDTQADMWSLGVIIYMLLCGFPPFFDAAGNQQRLYKLIKSGKFRFPSPYWDHVSDQAKDVIKGLLTKDPKERLNATQVLAHQWLKVLSYTFLPFFFWNVFASSSSSSLGYGKAVKEEMNDLYMEQMKFFQSSRHFTNNKIGQEQGNTNDQKPVNIFAKQQYAFDYE</sequence>
<dbReference type="Proteomes" id="UP000023152">
    <property type="component" value="Unassembled WGS sequence"/>
</dbReference>
<protein>
    <submittedName>
        <fullName evidence="4">Protein kinase domain containing protein</fullName>
    </submittedName>
</protein>
<evidence type="ECO:0000256" key="1">
    <source>
        <dbReference type="ARBA" id="ARBA00022741"/>
    </source>
</evidence>
<dbReference type="OMA" id="WEATHVI"/>
<keyword evidence="1" id="KW-0547">Nucleotide-binding</keyword>